<dbReference type="InterPro" id="IPR045336">
    <property type="entry name" value="MmgE_PrpD_N"/>
</dbReference>
<feature type="domain" description="MmgE/PrpD N-terminal" evidence="2">
    <location>
        <begin position="13"/>
        <end position="227"/>
    </location>
</feature>
<dbReference type="InterPro" id="IPR045337">
    <property type="entry name" value="MmgE_PrpD_C"/>
</dbReference>
<sequence>MTLLQELAGRVAQTSEIPETANEAVRRSIADLMTSAVTGAATLGGRSACTAAKVIFGPGPSSLWFGGEPITVAGAAFGNAACACMLDLDDGHRAAAGHPGAAIIPAVLAEAVSTSQPLPRILTAIAIGYEVGVRLSRSRDFTKVDNVSTGRWSGVGAAAALGWLRGTPVNLLAQALGIAAGHAPTLARVPVRSDEGHVKEGIPWANAMGVAALDLAEVGHTGSLDGFGDPELYNRAAILDGWGDSWLIEGTYYKPYSCCRWAHAGLDGLAALLAEEPMAPEAIEAIELDIFSRALTLSNLVQPPSMEAAQYSIPYVLGLLAVHGAGVLLPMQPDCLHDESAVAVASRVVMRIDPKFDAMFPASAPSRITLIANGRRRMREVLLPVGEPGNPMDWEALRKKQRIACASVLPEVSIARLWSAIEAMRAGDIEPLLAFLAAPASALPERIAV</sequence>
<dbReference type="PANTHER" id="PTHR16943:SF8">
    <property type="entry name" value="2-METHYLCITRATE DEHYDRATASE"/>
    <property type="match status" value="1"/>
</dbReference>
<geneLocation type="plasmid" evidence="4 5">
    <name>pTiQ15_94</name>
</geneLocation>
<dbReference type="SUPFAM" id="SSF103378">
    <property type="entry name" value="2-methylcitrate dehydratase PrpD"/>
    <property type="match status" value="1"/>
</dbReference>
<dbReference type="AlphaFoldDB" id="A0AAJ4TDM2"/>
<keyword evidence="4" id="KW-0614">Plasmid</keyword>
<dbReference type="PANTHER" id="PTHR16943">
    <property type="entry name" value="2-METHYLCITRATE DEHYDRATASE-RELATED"/>
    <property type="match status" value="1"/>
</dbReference>
<dbReference type="Gene3D" id="1.10.4100.10">
    <property type="entry name" value="2-methylcitrate dehydratase PrpD"/>
    <property type="match status" value="1"/>
</dbReference>
<protein>
    <submittedName>
        <fullName evidence="4">MmgE/PrpD family protein</fullName>
    </submittedName>
</protein>
<organism evidence="4 5">
    <name type="scientific">Agrobacterium tumefaciens</name>
    <dbReference type="NCBI Taxonomy" id="358"/>
    <lineage>
        <taxon>Bacteria</taxon>
        <taxon>Pseudomonadati</taxon>
        <taxon>Pseudomonadota</taxon>
        <taxon>Alphaproteobacteria</taxon>
        <taxon>Hyphomicrobiales</taxon>
        <taxon>Rhizobiaceae</taxon>
        <taxon>Rhizobium/Agrobacterium group</taxon>
        <taxon>Agrobacterium</taxon>
        <taxon>Agrobacterium tumefaciens complex</taxon>
    </lineage>
</organism>
<dbReference type="Gene3D" id="3.30.1330.120">
    <property type="entry name" value="2-methylcitrate dehydratase PrpD"/>
    <property type="match status" value="1"/>
</dbReference>
<dbReference type="InterPro" id="IPR042183">
    <property type="entry name" value="MmgE/PrpD_sf_1"/>
</dbReference>
<dbReference type="RefSeq" id="WP_333722837.1">
    <property type="nucleotide sequence ID" value="NZ_CP049220.1"/>
</dbReference>
<dbReference type="Pfam" id="PF19305">
    <property type="entry name" value="MmgE_PrpD_C"/>
    <property type="match status" value="1"/>
</dbReference>
<reference evidence="4" key="1">
    <citation type="submission" date="2020-02" db="EMBL/GenBank/DDBJ databases">
        <title>Unexpected conservation and global transmission of agrobacterial virulence plasmids.</title>
        <authorList>
            <person name="Weisberg A.J."/>
            <person name="Davis E.W. II"/>
            <person name="Tabima J.R."/>
            <person name="Belcher M.S."/>
            <person name="Miller M."/>
            <person name="Kuo C.-H."/>
            <person name="Loper J.E."/>
            <person name="Grunwald N.J."/>
            <person name="Putnam M.L."/>
            <person name="Chang J.H."/>
        </authorList>
    </citation>
    <scope>NUCLEOTIDE SEQUENCE</scope>
    <source>
        <strain evidence="4">Q15/94</strain>
        <plasmid evidence="4">pTiQ15_94</plasmid>
    </source>
</reference>
<evidence type="ECO:0000256" key="1">
    <source>
        <dbReference type="ARBA" id="ARBA00006174"/>
    </source>
</evidence>
<name>A0AAJ4TDM2_AGRTU</name>
<evidence type="ECO:0000313" key="5">
    <source>
        <dbReference type="Proteomes" id="UP000663946"/>
    </source>
</evidence>
<dbReference type="EMBL" id="CP049220">
    <property type="protein sequence ID" value="QTG17247.1"/>
    <property type="molecule type" value="Genomic_DNA"/>
</dbReference>
<dbReference type="InterPro" id="IPR042188">
    <property type="entry name" value="MmgE/PrpD_sf_2"/>
</dbReference>
<evidence type="ECO:0000313" key="4">
    <source>
        <dbReference type="EMBL" id="QTG17247.1"/>
    </source>
</evidence>
<feature type="domain" description="MmgE/PrpD C-terminal" evidence="3">
    <location>
        <begin position="256"/>
        <end position="413"/>
    </location>
</feature>
<comment type="similarity">
    <text evidence="1">Belongs to the PrpD family.</text>
</comment>
<evidence type="ECO:0000259" key="3">
    <source>
        <dbReference type="Pfam" id="PF19305"/>
    </source>
</evidence>
<dbReference type="GO" id="GO:0016829">
    <property type="term" value="F:lyase activity"/>
    <property type="evidence" value="ECO:0007669"/>
    <property type="project" value="InterPro"/>
</dbReference>
<dbReference type="InterPro" id="IPR005656">
    <property type="entry name" value="MmgE_PrpD"/>
</dbReference>
<dbReference type="Proteomes" id="UP000663946">
    <property type="component" value="Plasmid pTiQ15_94"/>
</dbReference>
<proteinExistence type="inferred from homology"/>
<evidence type="ECO:0000259" key="2">
    <source>
        <dbReference type="Pfam" id="PF03972"/>
    </source>
</evidence>
<accession>A0AAJ4TDM2</accession>
<dbReference type="InterPro" id="IPR036148">
    <property type="entry name" value="MmgE/PrpD_sf"/>
</dbReference>
<dbReference type="Pfam" id="PF03972">
    <property type="entry name" value="MmgE_PrpD_N"/>
    <property type="match status" value="1"/>
</dbReference>
<gene>
    <name evidence="4" type="ORF">G6M86_28660</name>
</gene>